<evidence type="ECO:0000313" key="4">
    <source>
        <dbReference type="Proteomes" id="UP000677918"/>
    </source>
</evidence>
<dbReference type="GO" id="GO:0016763">
    <property type="term" value="F:pentosyltransferase activity"/>
    <property type="evidence" value="ECO:0007669"/>
    <property type="project" value="InterPro"/>
</dbReference>
<evidence type="ECO:0000256" key="1">
    <source>
        <dbReference type="ARBA" id="ARBA00022679"/>
    </source>
</evidence>
<evidence type="ECO:0000259" key="2">
    <source>
        <dbReference type="SMART" id="SM00941"/>
    </source>
</evidence>
<dbReference type="Gene3D" id="3.90.1170.30">
    <property type="entry name" value="Pyrimidine nucleoside phosphorylase-like, C-terminal domain"/>
    <property type="match status" value="1"/>
</dbReference>
<evidence type="ECO:0000313" key="3">
    <source>
        <dbReference type="EMBL" id="GIQ69400.1"/>
    </source>
</evidence>
<accession>A0A8J4H4C1</accession>
<gene>
    <name evidence="3" type="ORF">XYCOK13_22240</name>
</gene>
<comment type="caution">
    <text evidence="3">The sequence shown here is derived from an EMBL/GenBank/DDBJ whole genome shotgun (WGS) entry which is preliminary data.</text>
</comment>
<reference evidence="3" key="1">
    <citation type="submission" date="2021-04" db="EMBL/GenBank/DDBJ databases">
        <title>Draft genome sequence of Xylanibacillus composti strain K13.</title>
        <authorList>
            <person name="Uke A."/>
            <person name="Chhe C."/>
            <person name="Baramee S."/>
            <person name="Kosugi A."/>
        </authorList>
    </citation>
    <scope>NUCLEOTIDE SEQUENCE</scope>
    <source>
        <strain evidence="3">K13</strain>
    </source>
</reference>
<dbReference type="Pfam" id="PF07831">
    <property type="entry name" value="PYNP_C"/>
    <property type="match status" value="1"/>
</dbReference>
<protein>
    <recommendedName>
        <fullName evidence="2">Pyrimidine nucleoside phosphorylase C-terminal domain-containing protein</fullName>
    </recommendedName>
</protein>
<dbReference type="SMART" id="SM00941">
    <property type="entry name" value="PYNP_C"/>
    <property type="match status" value="1"/>
</dbReference>
<proteinExistence type="predicted"/>
<feature type="domain" description="Pyrimidine nucleoside phosphorylase C-terminal" evidence="2">
    <location>
        <begin position="1"/>
        <end position="63"/>
    </location>
</feature>
<organism evidence="3 4">
    <name type="scientific">Xylanibacillus composti</name>
    <dbReference type="NCBI Taxonomy" id="1572762"/>
    <lineage>
        <taxon>Bacteria</taxon>
        <taxon>Bacillati</taxon>
        <taxon>Bacillota</taxon>
        <taxon>Bacilli</taxon>
        <taxon>Bacillales</taxon>
        <taxon>Paenibacillaceae</taxon>
        <taxon>Xylanibacillus</taxon>
    </lineage>
</organism>
<keyword evidence="4" id="KW-1185">Reference proteome</keyword>
<name>A0A8J4H4C1_9BACL</name>
<dbReference type="Proteomes" id="UP000677918">
    <property type="component" value="Unassembled WGS sequence"/>
</dbReference>
<dbReference type="InterPro" id="IPR013102">
    <property type="entry name" value="PYNP_C"/>
</dbReference>
<sequence>MLLGAGRATKESAIDLAAGILLQKKPGDHVEAGEALAILHYSPSAAKDVDAVARRVQAAYDIRGEQPGKGHLIYAVVTKDGVRKLT</sequence>
<dbReference type="EMBL" id="BOVK01000027">
    <property type="protein sequence ID" value="GIQ69400.1"/>
    <property type="molecule type" value="Genomic_DNA"/>
</dbReference>
<dbReference type="AlphaFoldDB" id="A0A8J4H4C1"/>
<dbReference type="GO" id="GO:0006213">
    <property type="term" value="P:pyrimidine nucleoside metabolic process"/>
    <property type="evidence" value="ECO:0007669"/>
    <property type="project" value="InterPro"/>
</dbReference>
<keyword evidence="1" id="KW-0808">Transferase</keyword>
<dbReference type="SUPFAM" id="SSF54680">
    <property type="entry name" value="Pyrimidine nucleoside phosphorylase C-terminal domain"/>
    <property type="match status" value="1"/>
</dbReference>
<dbReference type="InterPro" id="IPR036566">
    <property type="entry name" value="PYNP-like_C_sf"/>
</dbReference>